<dbReference type="Pfam" id="PF23445">
    <property type="entry name" value="WHD_SNRNP200"/>
    <property type="match status" value="2"/>
</dbReference>
<dbReference type="InterPro" id="IPR041094">
    <property type="entry name" value="Brr2_helicase_PWI"/>
</dbReference>
<dbReference type="Proteomes" id="UP000001058">
    <property type="component" value="Unassembled WGS sequence"/>
</dbReference>
<dbReference type="GO" id="GO:0005524">
    <property type="term" value="F:ATP binding"/>
    <property type="evidence" value="ECO:0007669"/>
    <property type="project" value="UniProtKB-KW"/>
</dbReference>
<dbReference type="SUPFAM" id="SSF158702">
    <property type="entry name" value="Sec63 N-terminal domain-like"/>
    <property type="match status" value="2"/>
</dbReference>
<keyword evidence="3" id="KW-0378">Hydrolase</keyword>
<dbReference type="SUPFAM" id="SSF81296">
    <property type="entry name" value="E set domains"/>
    <property type="match status" value="2"/>
</dbReference>
<evidence type="ECO:0000259" key="8">
    <source>
        <dbReference type="PROSITE" id="PS51192"/>
    </source>
</evidence>
<dbReference type="Gene3D" id="3.40.50.300">
    <property type="entry name" value="P-loop containing nucleotide triphosphate hydrolases"/>
    <property type="match status" value="4"/>
</dbReference>
<dbReference type="PANTHER" id="PTHR47961">
    <property type="entry name" value="DNA POLYMERASE THETA, PUTATIVE (AFU_ORTHOLOGUE AFUA_1G05260)-RELATED"/>
    <property type="match status" value="1"/>
</dbReference>
<dbReference type="PROSITE" id="PS51192">
    <property type="entry name" value="HELICASE_ATP_BIND_1"/>
    <property type="match status" value="1"/>
</dbReference>
<sequence length="1703" mass="189172">MSNKEKGGAEAYARFKQFDYKANSSLVLTSDTRTREYATEPSGEPETLWGRMKGKMGDRAQTTRPDSERKERAAKKKRDAAAAELELAVPSKGRSKRGNAAGGLSVLDLEQGGLYRPRTKETREAYETLLAIIHSLFGEQPQDVLRGAADEVLAVLKNKDLRDPERQKECGALLGACDDDMFARLVALGKRITDYVTEAEGAPGDTLDEELGVAVEFEEEEDDEDDEADEVLDVDEEDEGDDNQPEVDLRTTTLVLGVLGSSDDQRAVENELVLSLGFEHFELIKELIKNRLKIVWCTKLSRAETDEERERIETEMGGSPDTASILAALRATRTSARDRQTAMERSIREEARRLKQGEAGARGDAGGGGGATAGRHSVALDSLAFRQGSHLMSNKSVALPQGSQRRVYKGYEEVEVPALKPKPFADGEKLRKVSELPDWARGAFAGMESLNRIQSRVADCAMFSGENMLALVAEMVGNFSKRLTEKYGIKVRELTGDINLSKAEIEDTQIIVTTPEKWDIITRKSDDRTYANMVRLLIVDEIHLLHDDRGPVLESIISRTIRQVESTQEMIRIVGLSATLPNYEDVAVFLRVKPDKGLFYFDNSYRPCPLAQQYIGVSVKKPLQRFQLMNEICYNKVLECAGRHQVLVFVHSRKETAKTARFVKETALAADVLTRFMRNDSASREILQTEASGGPGGGGPTGNMGGEYGREAVLEKGCGRLRTAKTRTCVICCPSASPSTTRVLVSTATLAWGVNLPAHTVIIKGTQIYNPVKGAWDELSPQDVMQMMGRAGRPQYDSFGRWWLANLKDAAHWLGYTYLYVRMLRSPALYGVPPADLDTDPLLQERRLDLAHSAALLLDKHSLIRYDRKTGNFQTTDLGRIASHYYVSYTTIAHFNEHLKPTMTDIELLRLFSLAEEFRYMVVRDEEKLELAKLVERVPIPVKEGLDEPTAKVNVLLQAYISNLKLEGLALASDMVYVTQSAGRLMRCLFEICLRRGWSGLTDRALALTKMVNYRIRVGEAEKRDLPWERFYDLTSQELGELIRLPKMGKSLHKLIHQFPRLELAAHVQPITRTCLKVDLTITPDFAWEDKVHGYVEPFWIFVEDQTICAEFAILRMLARAAEGKCIARCVYIAPHDSLARDVAASWTSKFGGGLGVEVTQLTGETAADLKLLERGNIVVATPQQWDVMSRRWEGGALVLVVTAAMCWGLGDTAAHLVVVAGTQYYDGSGLGASDYPITDLLQMIGRASRPQVDDCGKVVLMCASHRKEYYKRFLLEPLPVESHLDHYLHDHFVAEIVTKTIENKQDAVDYLTWTFYYRRLAHNPNYYNMAGVSHRHLSDHLSELVESTLGDLETSKVIAIEDDMDLSALNLGMIAAYYHIAYTTIELFAASLAAKTKIKGLLEILANASEFDGMEVRPGEDVAIQKLLAHSHVAVSQPRPSDPHCKANVLLQSYLSRTPLGGDLALDQKEVVRESVRLLQAIVDVIASNGWLSPALAAMEMSQMVTQALWDKDSPLLQLPYVTPDVAARLEAAGCSSVFELLEMGDAPRREALGAAVSEAQLAEIAAVANRYPDINVTYDVVGGDEEVLPGEAVTVVVSLEREMDEEQPGDVGPVPAPHFPGRRDEGWWLVVGDPKANSLLAIKRVNLGKQARTKLEFSAPPPGSDGFAHLTLYFMCDSWMGCDQEYEVNLKVSPNEDAMEQ</sequence>
<dbReference type="Gene3D" id="1.10.10.10">
    <property type="entry name" value="Winged helix-like DNA-binding domain superfamily/Winged helix DNA-binding domain"/>
    <property type="match status" value="2"/>
</dbReference>
<dbReference type="InterPro" id="IPR035892">
    <property type="entry name" value="C2_domain_sf"/>
</dbReference>
<dbReference type="CDD" id="cd18795">
    <property type="entry name" value="SF2_C_Ski2"/>
    <property type="match status" value="1"/>
</dbReference>
<name>D8UGT6_VOLCA</name>
<dbReference type="Gene3D" id="2.60.40.150">
    <property type="entry name" value="C2 domain"/>
    <property type="match status" value="2"/>
</dbReference>
<dbReference type="SMART" id="SM00490">
    <property type="entry name" value="HELICc"/>
    <property type="match status" value="2"/>
</dbReference>
<dbReference type="InterPro" id="IPR036388">
    <property type="entry name" value="WH-like_DNA-bd_sf"/>
</dbReference>
<accession>D8UGT6</accession>
<evidence type="ECO:0000256" key="3">
    <source>
        <dbReference type="ARBA" id="ARBA00022801"/>
    </source>
</evidence>
<dbReference type="GeneID" id="9622969"/>
<keyword evidence="10" id="KW-1185">Reference proteome</keyword>
<gene>
    <name evidence="9" type="ORF">VOLCADRAFT_107845</name>
</gene>
<evidence type="ECO:0000256" key="1">
    <source>
        <dbReference type="ARBA" id="ARBA00022737"/>
    </source>
</evidence>
<dbReference type="InterPro" id="IPR001650">
    <property type="entry name" value="Helicase_C-like"/>
</dbReference>
<dbReference type="GO" id="GO:0004386">
    <property type="term" value="F:helicase activity"/>
    <property type="evidence" value="ECO:0007669"/>
    <property type="project" value="UniProtKB-KW"/>
</dbReference>
<dbReference type="InterPro" id="IPR014756">
    <property type="entry name" value="Ig_E-set"/>
</dbReference>
<dbReference type="FunFam" id="1.10.10.10:FF:000012">
    <property type="entry name" value="U5 small nuclear ribonucleoprotein helicase"/>
    <property type="match status" value="1"/>
</dbReference>
<proteinExistence type="predicted"/>
<feature type="region of interest" description="Disordered" evidence="7">
    <location>
        <begin position="351"/>
        <end position="373"/>
    </location>
</feature>
<evidence type="ECO:0000256" key="7">
    <source>
        <dbReference type="SAM" id="MobiDB-lite"/>
    </source>
</evidence>
<keyword evidence="1" id="KW-0677">Repeat</keyword>
<dbReference type="SMART" id="SM00487">
    <property type="entry name" value="DEXDc"/>
    <property type="match status" value="1"/>
</dbReference>
<feature type="region of interest" description="Disordered" evidence="7">
    <location>
        <begin position="29"/>
        <end position="80"/>
    </location>
</feature>
<dbReference type="Gene3D" id="1.10.3380.10">
    <property type="entry name" value="Sec63 N-terminal domain-like domain"/>
    <property type="match status" value="2"/>
</dbReference>
<evidence type="ECO:0000256" key="6">
    <source>
        <dbReference type="ARBA" id="ARBA00055371"/>
    </source>
</evidence>
<evidence type="ECO:0000256" key="5">
    <source>
        <dbReference type="ARBA" id="ARBA00022840"/>
    </source>
</evidence>
<dbReference type="SMART" id="SM00973">
    <property type="entry name" value="Sec63"/>
    <property type="match status" value="2"/>
</dbReference>
<dbReference type="FunCoup" id="D8UGT6">
    <property type="interactions" value="1839"/>
</dbReference>
<dbReference type="GO" id="GO:0016787">
    <property type="term" value="F:hydrolase activity"/>
    <property type="evidence" value="ECO:0007669"/>
    <property type="project" value="UniProtKB-KW"/>
</dbReference>
<dbReference type="GO" id="GO:0005634">
    <property type="term" value="C:nucleus"/>
    <property type="evidence" value="ECO:0007669"/>
    <property type="project" value="TreeGrafter"/>
</dbReference>
<dbReference type="SUPFAM" id="SSF52540">
    <property type="entry name" value="P-loop containing nucleoside triphosphate hydrolases"/>
    <property type="match status" value="3"/>
</dbReference>
<dbReference type="OrthoDB" id="5575at2759"/>
<dbReference type="Pfam" id="PF00270">
    <property type="entry name" value="DEAD"/>
    <property type="match status" value="1"/>
</dbReference>
<dbReference type="FunFam" id="1.10.3380.10:FF:000001">
    <property type="entry name" value="U5 small nuclear ribonucleoprotein helicase"/>
    <property type="match status" value="1"/>
</dbReference>
<dbReference type="KEGG" id="vcn:VOLCADRAFT_107845"/>
<keyword evidence="5" id="KW-0067">ATP-binding</keyword>
<dbReference type="PANTHER" id="PTHR47961:SF4">
    <property type="entry name" value="ACTIVATING SIGNAL COINTEGRATOR 1 COMPLEX SUBUNIT 3"/>
    <property type="match status" value="1"/>
</dbReference>
<dbReference type="InterPro" id="IPR014001">
    <property type="entry name" value="Helicase_ATP-bd"/>
</dbReference>
<dbReference type="FunFam" id="2.60.40.150:FF:000133">
    <property type="entry name" value="Pre-mRNA splicing helicase, putative"/>
    <property type="match status" value="1"/>
</dbReference>
<keyword evidence="4" id="KW-0347">Helicase</keyword>
<organism evidence="10">
    <name type="scientific">Volvox carteri f. nagariensis</name>
    <dbReference type="NCBI Taxonomy" id="3068"/>
    <lineage>
        <taxon>Eukaryota</taxon>
        <taxon>Viridiplantae</taxon>
        <taxon>Chlorophyta</taxon>
        <taxon>core chlorophytes</taxon>
        <taxon>Chlorophyceae</taxon>
        <taxon>CS clade</taxon>
        <taxon>Chlamydomonadales</taxon>
        <taxon>Volvocaceae</taxon>
        <taxon>Volvox</taxon>
    </lineage>
</organism>
<dbReference type="InterPro" id="IPR050474">
    <property type="entry name" value="Hel308_SKI2-like"/>
</dbReference>
<feature type="domain" description="Helicase ATP-binding" evidence="8">
    <location>
        <begin position="470"/>
        <end position="598"/>
    </location>
</feature>
<evidence type="ECO:0000313" key="9">
    <source>
        <dbReference type="EMBL" id="EFJ41008.1"/>
    </source>
</evidence>
<dbReference type="FunFam" id="1.10.10.10:FF:000024">
    <property type="entry name" value="U5 small nuclear ribonucleoprotein helicase"/>
    <property type="match status" value="1"/>
</dbReference>
<dbReference type="InterPro" id="IPR004179">
    <property type="entry name" value="Sec63-dom"/>
</dbReference>
<dbReference type="EMBL" id="GL378402">
    <property type="protein sequence ID" value="EFJ41008.1"/>
    <property type="molecule type" value="Genomic_DNA"/>
</dbReference>
<dbReference type="FunFam" id="1.10.3380.10:FF:000002">
    <property type="entry name" value="Activating signal cointegrator 1 complex subunit 3"/>
    <property type="match status" value="1"/>
</dbReference>
<dbReference type="Pfam" id="PF21188">
    <property type="entry name" value="BRR2_plug"/>
    <property type="match status" value="1"/>
</dbReference>
<dbReference type="InterPro" id="IPR011545">
    <property type="entry name" value="DEAD/DEAH_box_helicase_dom"/>
</dbReference>
<reference evidence="9 10" key="1">
    <citation type="journal article" date="2010" name="Science">
        <title>Genomic analysis of organismal complexity in the multicellular green alga Volvox carteri.</title>
        <authorList>
            <person name="Prochnik S.E."/>
            <person name="Umen J."/>
            <person name="Nedelcu A.M."/>
            <person name="Hallmann A."/>
            <person name="Miller S.M."/>
            <person name="Nishii I."/>
            <person name="Ferris P."/>
            <person name="Kuo A."/>
            <person name="Mitros T."/>
            <person name="Fritz-Laylin L.K."/>
            <person name="Hellsten U."/>
            <person name="Chapman J."/>
            <person name="Simakov O."/>
            <person name="Rensing S.A."/>
            <person name="Terry A."/>
            <person name="Pangilinan J."/>
            <person name="Kapitonov V."/>
            <person name="Jurka J."/>
            <person name="Salamov A."/>
            <person name="Shapiro H."/>
            <person name="Schmutz J."/>
            <person name="Grimwood J."/>
            <person name="Lindquist E."/>
            <person name="Lucas S."/>
            <person name="Grigoriev I.V."/>
            <person name="Schmitt R."/>
            <person name="Kirk D."/>
            <person name="Rokhsar D.S."/>
        </authorList>
    </citation>
    <scope>NUCLEOTIDE SEQUENCE [LARGE SCALE GENOMIC DNA]</scope>
    <source>
        <strain evidence="10">f. Nagariensis / Eve</strain>
    </source>
</reference>
<dbReference type="STRING" id="3068.D8UGT6"/>
<dbReference type="Gene3D" id="1.10.150.20">
    <property type="entry name" value="5' to 3' exonuclease, C-terminal subdomain"/>
    <property type="match status" value="2"/>
</dbReference>
<dbReference type="Pfam" id="PF18149">
    <property type="entry name" value="Helicase_PWI"/>
    <property type="match status" value="1"/>
</dbReference>
<protein>
    <recommendedName>
        <fullName evidence="8">Helicase ATP-binding domain-containing protein</fullName>
    </recommendedName>
</protein>
<dbReference type="FunFam" id="3.40.50.300:FF:002253">
    <property type="entry name" value="U5 small nuclear ribonucleoprotein 200 kDa helicase"/>
    <property type="match status" value="1"/>
</dbReference>
<feature type="compositionally biased region" description="Gly residues" evidence="7">
    <location>
        <begin position="363"/>
        <end position="372"/>
    </location>
</feature>
<dbReference type="RefSeq" id="XP_002957872.1">
    <property type="nucleotide sequence ID" value="XM_002957826.1"/>
</dbReference>
<feature type="region of interest" description="Disordered" evidence="7">
    <location>
        <begin position="217"/>
        <end position="245"/>
    </location>
</feature>
<dbReference type="InterPro" id="IPR048863">
    <property type="entry name" value="BRR2_plug"/>
</dbReference>
<dbReference type="Pfam" id="PF02889">
    <property type="entry name" value="Sec63"/>
    <property type="match status" value="2"/>
</dbReference>
<dbReference type="GO" id="GO:0006397">
    <property type="term" value="P:mRNA processing"/>
    <property type="evidence" value="ECO:0007669"/>
    <property type="project" value="UniProtKB-ARBA"/>
</dbReference>
<dbReference type="InterPro" id="IPR057842">
    <property type="entry name" value="WH_MER3"/>
</dbReference>
<evidence type="ECO:0000256" key="2">
    <source>
        <dbReference type="ARBA" id="ARBA00022741"/>
    </source>
</evidence>
<dbReference type="InterPro" id="IPR027417">
    <property type="entry name" value="P-loop_NTPase"/>
</dbReference>
<comment type="function">
    <text evidence="6">RNA helicase that plays an essential role in pre-mRNA splicing as component of the U5 snRNP and U4/U6-U5 tri-snRNP complexes. Involved in spliceosome assembly, activation and disassembly.</text>
</comment>
<dbReference type="eggNOG" id="KOG0951">
    <property type="taxonomic scope" value="Eukaryota"/>
</dbReference>
<dbReference type="GO" id="GO:0003676">
    <property type="term" value="F:nucleic acid binding"/>
    <property type="evidence" value="ECO:0007669"/>
    <property type="project" value="InterPro"/>
</dbReference>
<evidence type="ECO:0000313" key="10">
    <source>
        <dbReference type="Proteomes" id="UP000001058"/>
    </source>
</evidence>
<dbReference type="InParanoid" id="D8UGT6"/>
<keyword evidence="2" id="KW-0547">Nucleotide-binding</keyword>
<evidence type="ECO:0000256" key="4">
    <source>
        <dbReference type="ARBA" id="ARBA00022806"/>
    </source>
</evidence>